<dbReference type="Proteomes" id="UP000704712">
    <property type="component" value="Unassembled WGS sequence"/>
</dbReference>
<sequence>MLYKRKPTWNDTEPQATKQTRRTDIPDGYIERMAALIFKKLTIGIKMCYDRMENVFKTTDSVSVEFLKHGGVLDGGNTLKGTERKFCDRRTMPFNVRANGDAWWENWHNYRGQRFQDISANEITESFGLEMSDLKTNVTGTAYAQQISQRHIEDTRILFVWDAYVEPFGFANERVGGIYFLEQNDVLVEPEEWSSERDPGDSQGCATRVSTCYVLTPYFLDPNLKDDTKTIAVINYLMSAMSTNVMALSGMVEALLPDQVLLQCNDK</sequence>
<evidence type="ECO:0000313" key="4">
    <source>
        <dbReference type="Proteomes" id="UP000602510"/>
    </source>
</evidence>
<evidence type="ECO:0000313" key="3">
    <source>
        <dbReference type="EMBL" id="KAF4134668.1"/>
    </source>
</evidence>
<accession>A0A833WAY9</accession>
<keyword evidence="4" id="KW-1185">Reference proteome</keyword>
<dbReference type="AlphaFoldDB" id="A0A833WAY9"/>
<proteinExistence type="predicted"/>
<evidence type="ECO:0000256" key="1">
    <source>
        <dbReference type="SAM" id="MobiDB-lite"/>
    </source>
</evidence>
<gene>
    <name evidence="2" type="ORF">GN244_ATG12606</name>
    <name evidence="3" type="ORF">GN958_ATG16140</name>
</gene>
<dbReference type="EMBL" id="JAACNO010002257">
    <property type="protein sequence ID" value="KAF4134668.1"/>
    <property type="molecule type" value="Genomic_DNA"/>
</dbReference>
<dbReference type="Proteomes" id="UP000602510">
    <property type="component" value="Unassembled WGS sequence"/>
</dbReference>
<dbReference type="EMBL" id="WSZM01000319">
    <property type="protein sequence ID" value="KAF4035392.1"/>
    <property type="molecule type" value="Genomic_DNA"/>
</dbReference>
<feature type="region of interest" description="Disordered" evidence="1">
    <location>
        <begin position="1"/>
        <end position="24"/>
    </location>
</feature>
<evidence type="ECO:0000313" key="2">
    <source>
        <dbReference type="EMBL" id="KAF4035392.1"/>
    </source>
</evidence>
<name>A0A833WAY9_PHYIN</name>
<feature type="compositionally biased region" description="Polar residues" evidence="1">
    <location>
        <begin position="9"/>
        <end position="18"/>
    </location>
</feature>
<comment type="caution">
    <text evidence="2">The sequence shown here is derived from an EMBL/GenBank/DDBJ whole genome shotgun (WGS) entry which is preliminary data.</text>
</comment>
<protein>
    <submittedName>
        <fullName evidence="2">Uncharacterized protein</fullName>
    </submittedName>
</protein>
<organism evidence="2 4">
    <name type="scientific">Phytophthora infestans</name>
    <name type="common">Potato late blight agent</name>
    <name type="synonym">Botrytis infestans</name>
    <dbReference type="NCBI Taxonomy" id="4787"/>
    <lineage>
        <taxon>Eukaryota</taxon>
        <taxon>Sar</taxon>
        <taxon>Stramenopiles</taxon>
        <taxon>Oomycota</taxon>
        <taxon>Peronosporomycetes</taxon>
        <taxon>Peronosporales</taxon>
        <taxon>Peronosporaceae</taxon>
        <taxon>Phytophthora</taxon>
    </lineage>
</organism>
<reference evidence="2" key="1">
    <citation type="submission" date="2020-04" db="EMBL/GenBank/DDBJ databases">
        <title>Hybrid Assembly of Korean Phytophthora infestans isolates.</title>
        <authorList>
            <person name="Prokchorchik M."/>
            <person name="Lee Y."/>
            <person name="Seo J."/>
            <person name="Cho J.-H."/>
            <person name="Park Y.-E."/>
            <person name="Jang D.-C."/>
            <person name="Im J.-S."/>
            <person name="Choi J.-G."/>
            <person name="Park H.-J."/>
            <person name="Lee G.-B."/>
            <person name="Lee Y.-G."/>
            <person name="Hong S.-Y."/>
            <person name="Cho K."/>
            <person name="Sohn K.H."/>
        </authorList>
    </citation>
    <scope>NUCLEOTIDE SEQUENCE</scope>
    <source>
        <strain evidence="2">KR_1_A1</strain>
        <strain evidence="3">KR_2_A2</strain>
    </source>
</reference>